<evidence type="ECO:0000256" key="5">
    <source>
        <dbReference type="RuleBase" id="RU004006"/>
    </source>
</evidence>
<dbReference type="Pfam" id="PF00237">
    <property type="entry name" value="Ribosomal_L22"/>
    <property type="match status" value="1"/>
</dbReference>
<comment type="function">
    <text evidence="6">This protein binds specifically to 23S rRNA; its binding is stimulated by other ribosomal proteins, e.g., L4, L17, and L20. It is important during the early stages of 50S assembly. It makes multiple contacts with different domains of the 23S rRNA in the assembled 50S subunit and ribosome.</text>
</comment>
<comment type="subunit">
    <text evidence="5">Part of the 50S ribosomal subunit.</text>
</comment>
<keyword evidence="2 4" id="KW-0689">Ribosomal protein</keyword>
<comment type="similarity">
    <text evidence="1 4">Belongs to the universal ribosomal protein uL22 family.</text>
</comment>
<keyword evidence="3 4" id="KW-0687">Ribonucleoprotein</keyword>
<evidence type="ECO:0000256" key="2">
    <source>
        <dbReference type="ARBA" id="ARBA00022980"/>
    </source>
</evidence>
<dbReference type="EMBL" id="LCNU01000029">
    <property type="protein sequence ID" value="KKU63241.1"/>
    <property type="molecule type" value="Genomic_DNA"/>
</dbReference>
<comment type="caution">
    <text evidence="7">The sequence shown here is derived from an EMBL/GenBank/DDBJ whole genome shotgun (WGS) entry which is preliminary data.</text>
</comment>
<evidence type="ECO:0000313" key="8">
    <source>
        <dbReference type="Proteomes" id="UP000034502"/>
    </source>
</evidence>
<dbReference type="Gene3D" id="3.90.470.10">
    <property type="entry name" value="Ribosomal protein L22/L17"/>
    <property type="match status" value="1"/>
</dbReference>
<accession>A0A0G1S1K2</accession>
<protein>
    <recommendedName>
        <fullName evidence="6">50S ribosomal protein L22</fullName>
    </recommendedName>
</protein>
<reference evidence="7 8" key="1">
    <citation type="journal article" date="2015" name="Nature">
        <title>rRNA introns, odd ribosomes, and small enigmatic genomes across a large radiation of phyla.</title>
        <authorList>
            <person name="Brown C.T."/>
            <person name="Hug L.A."/>
            <person name="Thomas B.C."/>
            <person name="Sharon I."/>
            <person name="Castelle C.J."/>
            <person name="Singh A."/>
            <person name="Wilkins M.J."/>
            <person name="Williams K.H."/>
            <person name="Banfield J.F."/>
        </authorList>
    </citation>
    <scope>NUCLEOTIDE SEQUENCE [LARGE SCALE GENOMIC DNA]</scope>
</reference>
<evidence type="ECO:0000256" key="3">
    <source>
        <dbReference type="ARBA" id="ARBA00023274"/>
    </source>
</evidence>
<dbReference type="Proteomes" id="UP000034502">
    <property type="component" value="Unassembled WGS sequence"/>
</dbReference>
<dbReference type="InterPro" id="IPR047867">
    <property type="entry name" value="Ribosomal_uL22_bac/org-type"/>
</dbReference>
<dbReference type="GO" id="GO:0003735">
    <property type="term" value="F:structural constituent of ribosome"/>
    <property type="evidence" value="ECO:0007669"/>
    <property type="project" value="InterPro"/>
</dbReference>
<evidence type="ECO:0000256" key="6">
    <source>
        <dbReference type="RuleBase" id="RU004008"/>
    </source>
</evidence>
<organism evidence="7 8">
    <name type="scientific">Candidatus Amesbacteria bacterium GW2011_GWC1_47_15</name>
    <dbReference type="NCBI Taxonomy" id="1618364"/>
    <lineage>
        <taxon>Bacteria</taxon>
        <taxon>Candidatus Amesiibacteriota</taxon>
    </lineage>
</organism>
<dbReference type="AlphaFoldDB" id="A0A0G1S1K2"/>
<dbReference type="GO" id="GO:0019843">
    <property type="term" value="F:rRNA binding"/>
    <property type="evidence" value="ECO:0007669"/>
    <property type="project" value="UniProtKB-KW"/>
</dbReference>
<dbReference type="SUPFAM" id="SSF54843">
    <property type="entry name" value="Ribosomal protein L22"/>
    <property type="match status" value="1"/>
</dbReference>
<gene>
    <name evidence="7" type="ORF">UX86_C0029G0012</name>
</gene>
<evidence type="ECO:0000313" key="7">
    <source>
        <dbReference type="EMBL" id="KKU63241.1"/>
    </source>
</evidence>
<proteinExistence type="inferred from homology"/>
<name>A0A0G1S1K2_9BACT</name>
<keyword evidence="5" id="KW-0694">RNA-binding</keyword>
<sequence length="162" mass="17803">MPDKKIKPVRKIPKTARKAEETIVILPEAKPAKVPEPAIIKTVVARASFVHNSPRKLRLVADAIRSLTPEKAVAYLKALPQAAAKPLLKVYLQGLGNAKNNMALSPGDLTVSSLQIEEGPRGPKKADVHAHGARFNRGVRRKRMAHIRLELTELHSSKVLKK</sequence>
<keyword evidence="5" id="KW-0699">rRNA-binding</keyword>
<dbReference type="PANTHER" id="PTHR13501:SF8">
    <property type="entry name" value="LARGE RIBOSOMAL SUBUNIT PROTEIN UL22M"/>
    <property type="match status" value="1"/>
</dbReference>
<dbReference type="PANTHER" id="PTHR13501">
    <property type="entry name" value="CHLOROPLAST 50S RIBOSOMAL PROTEIN L22-RELATED"/>
    <property type="match status" value="1"/>
</dbReference>
<dbReference type="InterPro" id="IPR001063">
    <property type="entry name" value="Ribosomal_uL22"/>
</dbReference>
<dbReference type="InterPro" id="IPR036394">
    <property type="entry name" value="Ribosomal_uL22_sf"/>
</dbReference>
<evidence type="ECO:0000256" key="4">
    <source>
        <dbReference type="RuleBase" id="RU004005"/>
    </source>
</evidence>
<dbReference type="GO" id="GO:0006412">
    <property type="term" value="P:translation"/>
    <property type="evidence" value="ECO:0007669"/>
    <property type="project" value="InterPro"/>
</dbReference>
<dbReference type="GO" id="GO:0015934">
    <property type="term" value="C:large ribosomal subunit"/>
    <property type="evidence" value="ECO:0007669"/>
    <property type="project" value="InterPro"/>
</dbReference>
<evidence type="ECO:0000256" key="1">
    <source>
        <dbReference type="ARBA" id="ARBA00009451"/>
    </source>
</evidence>
<dbReference type="STRING" id="1618364.UX86_C0029G0012"/>